<evidence type="ECO:0000313" key="5">
    <source>
        <dbReference type="Proteomes" id="UP000007879"/>
    </source>
</evidence>
<dbReference type="InterPro" id="IPR002108">
    <property type="entry name" value="ADF-H"/>
</dbReference>
<feature type="domain" description="ADF-H" evidence="3">
    <location>
        <begin position="3"/>
        <end position="139"/>
    </location>
</feature>
<dbReference type="InParanoid" id="A0A1X7UBL3"/>
<dbReference type="KEGG" id="aqu:100635868"/>
<evidence type="ECO:0000256" key="1">
    <source>
        <dbReference type="ARBA" id="ARBA00006844"/>
    </source>
</evidence>
<evidence type="ECO:0000259" key="3">
    <source>
        <dbReference type="PROSITE" id="PS51263"/>
    </source>
</evidence>
<reference evidence="4" key="2">
    <citation type="submission" date="2017-05" db="UniProtKB">
        <authorList>
            <consortium name="EnsemblMetazoa"/>
        </authorList>
    </citation>
    <scope>IDENTIFICATION</scope>
</reference>
<dbReference type="STRING" id="400682.A0A1X7UBL3"/>
<dbReference type="GO" id="GO:0003779">
    <property type="term" value="F:actin binding"/>
    <property type="evidence" value="ECO:0007669"/>
    <property type="project" value="UniProtKB-KW"/>
</dbReference>
<dbReference type="Proteomes" id="UP000007879">
    <property type="component" value="Unassembled WGS sequence"/>
</dbReference>
<dbReference type="OrthoDB" id="10249245at2759"/>
<dbReference type="PROSITE" id="PS51263">
    <property type="entry name" value="ADF_H"/>
    <property type="match status" value="1"/>
</dbReference>
<dbReference type="InterPro" id="IPR017904">
    <property type="entry name" value="ADF/Cofilin"/>
</dbReference>
<evidence type="ECO:0000256" key="2">
    <source>
        <dbReference type="ARBA" id="ARBA00023203"/>
    </source>
</evidence>
<dbReference type="OMA" id="RNILTHY"/>
<keyword evidence="2" id="KW-0009">Actin-binding</keyword>
<dbReference type="InterPro" id="IPR029006">
    <property type="entry name" value="ADF-H/Gelsolin-like_dom_sf"/>
</dbReference>
<protein>
    <recommendedName>
        <fullName evidence="3">ADF-H domain-containing protein</fullName>
    </recommendedName>
</protein>
<dbReference type="PANTHER" id="PTHR11913">
    <property type="entry name" value="COFILIN-RELATED"/>
    <property type="match status" value="1"/>
</dbReference>
<keyword evidence="5" id="KW-1185">Reference proteome</keyword>
<dbReference type="SMART" id="SM00102">
    <property type="entry name" value="ADF"/>
    <property type="match status" value="1"/>
</dbReference>
<sequence>MTSSGIEVGDDILDSYGKVKKRGGTNLSICRISKAKDKVELEREGEGQDWETVRALITTEFATEPIFVFYEFVYENAEGNPQDKVVCINWSPDSAGIKQKMLQSSTFDAVKKKVNHTGKVVEAHDAEDLTFAAVKEKCESK</sequence>
<reference evidence="5" key="1">
    <citation type="journal article" date="2010" name="Nature">
        <title>The Amphimedon queenslandica genome and the evolution of animal complexity.</title>
        <authorList>
            <person name="Srivastava M."/>
            <person name="Simakov O."/>
            <person name="Chapman J."/>
            <person name="Fahey B."/>
            <person name="Gauthier M.E."/>
            <person name="Mitros T."/>
            <person name="Richards G.S."/>
            <person name="Conaco C."/>
            <person name="Dacre M."/>
            <person name="Hellsten U."/>
            <person name="Larroux C."/>
            <person name="Putnam N.H."/>
            <person name="Stanke M."/>
            <person name="Adamska M."/>
            <person name="Darling A."/>
            <person name="Degnan S.M."/>
            <person name="Oakley T.H."/>
            <person name="Plachetzki D.C."/>
            <person name="Zhai Y."/>
            <person name="Adamski M."/>
            <person name="Calcino A."/>
            <person name="Cummins S.F."/>
            <person name="Goodstein D.M."/>
            <person name="Harris C."/>
            <person name="Jackson D.J."/>
            <person name="Leys S.P."/>
            <person name="Shu S."/>
            <person name="Woodcroft B.J."/>
            <person name="Vervoort M."/>
            <person name="Kosik K.S."/>
            <person name="Manning G."/>
            <person name="Degnan B.M."/>
            <person name="Rokhsar D.S."/>
        </authorList>
    </citation>
    <scope>NUCLEOTIDE SEQUENCE [LARGE SCALE GENOMIC DNA]</scope>
</reference>
<evidence type="ECO:0000313" key="4">
    <source>
        <dbReference type="EnsemblMetazoa" id="Aqu2.1.24884_001"/>
    </source>
</evidence>
<gene>
    <name evidence="4" type="primary">100635868</name>
</gene>
<dbReference type="EnsemblMetazoa" id="Aqu2.1.24884_001">
    <property type="protein sequence ID" value="Aqu2.1.24884_001"/>
    <property type="gene ID" value="Aqu2.1.24884"/>
</dbReference>
<name>A0A1X7UBL3_AMPQE</name>
<comment type="similarity">
    <text evidence="1">Belongs to the actin-binding proteins ADF family.</text>
</comment>
<accession>A0A1X7UBL3</accession>
<dbReference type="Pfam" id="PF00241">
    <property type="entry name" value="Cofilin_ADF"/>
    <property type="match status" value="1"/>
</dbReference>
<dbReference type="SUPFAM" id="SSF55753">
    <property type="entry name" value="Actin depolymerizing proteins"/>
    <property type="match status" value="1"/>
</dbReference>
<organism evidence="4">
    <name type="scientific">Amphimedon queenslandica</name>
    <name type="common">Sponge</name>
    <dbReference type="NCBI Taxonomy" id="400682"/>
    <lineage>
        <taxon>Eukaryota</taxon>
        <taxon>Metazoa</taxon>
        <taxon>Porifera</taxon>
        <taxon>Demospongiae</taxon>
        <taxon>Heteroscleromorpha</taxon>
        <taxon>Haplosclerida</taxon>
        <taxon>Niphatidae</taxon>
        <taxon>Amphimedon</taxon>
    </lineage>
</organism>
<dbReference type="Gene3D" id="3.40.20.10">
    <property type="entry name" value="Severin"/>
    <property type="match status" value="1"/>
</dbReference>
<dbReference type="AlphaFoldDB" id="A0A1X7UBL3"/>
<proteinExistence type="inferred from homology"/>
<dbReference type="GO" id="GO:0015629">
    <property type="term" value="C:actin cytoskeleton"/>
    <property type="evidence" value="ECO:0007669"/>
    <property type="project" value="InterPro"/>
</dbReference>
<dbReference type="GO" id="GO:0030042">
    <property type="term" value="P:actin filament depolymerization"/>
    <property type="evidence" value="ECO:0007669"/>
    <property type="project" value="InterPro"/>
</dbReference>
<dbReference type="EnsemblMetazoa" id="XM_003388437.3">
    <property type="protein sequence ID" value="XP_003388485.1"/>
    <property type="gene ID" value="LOC100635868"/>
</dbReference>